<proteinExistence type="predicted"/>
<reference evidence="2" key="1">
    <citation type="submission" date="2013-04" db="EMBL/GenBank/DDBJ databases">
        <title>The genome sequencing project of 58 acetic acid bacteria.</title>
        <authorList>
            <person name="Okamoto-Kainuma A."/>
            <person name="Ishikawa M."/>
            <person name="Umino S."/>
            <person name="Koizumi Y."/>
            <person name="Shiwa Y."/>
            <person name="Yoshikawa H."/>
            <person name="Matsutani M."/>
            <person name="Matsushita K."/>
        </authorList>
    </citation>
    <scope>NUCLEOTIDE SEQUENCE</scope>
    <source>
        <strain evidence="2">DSM 15669</strain>
    </source>
</reference>
<keyword evidence="3" id="KW-1185">Reference proteome</keyword>
<protein>
    <submittedName>
        <fullName evidence="2">Uncharacterized protein</fullName>
    </submittedName>
</protein>
<evidence type="ECO:0000313" key="3">
    <source>
        <dbReference type="Proteomes" id="UP001062901"/>
    </source>
</evidence>
<organism evidence="2 3">
    <name type="scientific">Saccharibacter floricola DSM 15669</name>
    <dbReference type="NCBI Taxonomy" id="1123227"/>
    <lineage>
        <taxon>Bacteria</taxon>
        <taxon>Pseudomonadati</taxon>
        <taxon>Pseudomonadota</taxon>
        <taxon>Alphaproteobacteria</taxon>
        <taxon>Acetobacterales</taxon>
        <taxon>Acetobacteraceae</taxon>
        <taxon>Saccharibacter</taxon>
    </lineage>
</organism>
<evidence type="ECO:0000313" key="2">
    <source>
        <dbReference type="EMBL" id="GBQ08923.1"/>
    </source>
</evidence>
<gene>
    <name evidence="2" type="ORF">AA15669_1965</name>
</gene>
<comment type="caution">
    <text evidence="2">The sequence shown here is derived from an EMBL/GenBank/DDBJ whole genome shotgun (WGS) entry which is preliminary data.</text>
</comment>
<evidence type="ECO:0000256" key="1">
    <source>
        <dbReference type="SAM" id="MobiDB-lite"/>
    </source>
</evidence>
<accession>A0ABQ0P4N4</accession>
<dbReference type="Proteomes" id="UP001062901">
    <property type="component" value="Unassembled WGS sequence"/>
</dbReference>
<sequence>MARHFKIGELYDNGHTINEIMAALGLCVGRSSVGRYVKQRDKLAKIVRSSREVSDSIVRDQDTGELSRDGAAALKAAQRAPPSLSMPCIRSLVRTSWMWTHMPILKTKPAKKLSVRLRKPSHKRPASKVFQLKPPPL</sequence>
<name>A0ABQ0P4N4_9PROT</name>
<dbReference type="EMBL" id="BAQD01000147">
    <property type="protein sequence ID" value="GBQ08923.1"/>
    <property type="molecule type" value="Genomic_DNA"/>
</dbReference>
<feature type="region of interest" description="Disordered" evidence="1">
    <location>
        <begin position="116"/>
        <end position="137"/>
    </location>
</feature>
<feature type="compositionally biased region" description="Basic residues" evidence="1">
    <location>
        <begin position="116"/>
        <end position="126"/>
    </location>
</feature>